<evidence type="ECO:0000256" key="4">
    <source>
        <dbReference type="ARBA" id="ARBA00022691"/>
    </source>
</evidence>
<evidence type="ECO:0000259" key="6">
    <source>
        <dbReference type="Pfam" id="PF01555"/>
    </source>
</evidence>
<accession>A1ZIR3</accession>
<feature type="domain" description="DNA methylase N-4/N-6" evidence="6">
    <location>
        <begin position="246"/>
        <end position="458"/>
    </location>
</feature>
<dbReference type="GO" id="GO:0009007">
    <property type="term" value="F:site-specific DNA-methyltransferase (adenine-specific) activity"/>
    <property type="evidence" value="ECO:0007669"/>
    <property type="project" value="UniProtKB-EC"/>
</dbReference>
<comment type="caution">
    <text evidence="7">The sequence shown here is derived from an EMBL/GenBank/DDBJ whole genome shotgun (WGS) entry which is preliminary data.</text>
</comment>
<keyword evidence="3" id="KW-0808">Transferase</keyword>
<evidence type="ECO:0000256" key="5">
    <source>
        <dbReference type="ARBA" id="ARBA00047942"/>
    </source>
</evidence>
<dbReference type="Pfam" id="PF01555">
    <property type="entry name" value="N6_N4_Mtase"/>
    <property type="match status" value="1"/>
</dbReference>
<gene>
    <name evidence="7" type="ORF">M23134_05804</name>
</gene>
<dbReference type="Gene3D" id="3.40.50.150">
    <property type="entry name" value="Vaccinia Virus protein VP39"/>
    <property type="match status" value="1"/>
</dbReference>
<reference evidence="7 8" key="1">
    <citation type="submission" date="2007-01" db="EMBL/GenBank/DDBJ databases">
        <authorList>
            <person name="Haygood M."/>
            <person name="Podell S."/>
            <person name="Anderson C."/>
            <person name="Hopkinson B."/>
            <person name="Roe K."/>
            <person name="Barbeau K."/>
            <person name="Gaasterland T."/>
            <person name="Ferriera S."/>
            <person name="Johnson J."/>
            <person name="Kravitz S."/>
            <person name="Beeson K."/>
            <person name="Sutton G."/>
            <person name="Rogers Y.-H."/>
            <person name="Friedman R."/>
            <person name="Frazier M."/>
            <person name="Venter J.C."/>
        </authorList>
    </citation>
    <scope>NUCLEOTIDE SEQUENCE [LARGE SCALE GENOMIC DNA]</scope>
    <source>
        <strain evidence="7 8">ATCC 23134</strain>
    </source>
</reference>
<evidence type="ECO:0000256" key="3">
    <source>
        <dbReference type="ARBA" id="ARBA00022679"/>
    </source>
</evidence>
<keyword evidence="4" id="KW-0949">S-adenosyl-L-methionine</keyword>
<dbReference type="eggNOG" id="COG1475">
    <property type="taxonomic scope" value="Bacteria"/>
</dbReference>
<dbReference type="InterPro" id="IPR029063">
    <property type="entry name" value="SAM-dependent_MTases_sf"/>
</dbReference>
<dbReference type="EMBL" id="AAWS01000009">
    <property type="protein sequence ID" value="EAY29931.1"/>
    <property type="molecule type" value="Genomic_DNA"/>
</dbReference>
<dbReference type="InterPro" id="IPR002941">
    <property type="entry name" value="DNA_methylase_N4/N6"/>
</dbReference>
<dbReference type="OrthoDB" id="1273118at2"/>
<dbReference type="GO" id="GO:0003677">
    <property type="term" value="F:DNA binding"/>
    <property type="evidence" value="ECO:0007669"/>
    <property type="project" value="InterPro"/>
</dbReference>
<comment type="catalytic activity">
    <reaction evidence="5">
        <text>a 2'-deoxyadenosine in DNA + S-adenosyl-L-methionine = an N(6)-methyl-2'-deoxyadenosine in DNA + S-adenosyl-L-homocysteine + H(+)</text>
        <dbReference type="Rhea" id="RHEA:15197"/>
        <dbReference type="Rhea" id="RHEA-COMP:12418"/>
        <dbReference type="Rhea" id="RHEA-COMP:12419"/>
        <dbReference type="ChEBI" id="CHEBI:15378"/>
        <dbReference type="ChEBI" id="CHEBI:57856"/>
        <dbReference type="ChEBI" id="CHEBI:59789"/>
        <dbReference type="ChEBI" id="CHEBI:90615"/>
        <dbReference type="ChEBI" id="CHEBI:90616"/>
        <dbReference type="EC" id="2.1.1.72"/>
    </reaction>
</comment>
<organism evidence="7 8">
    <name type="scientific">Microscilla marina ATCC 23134</name>
    <dbReference type="NCBI Taxonomy" id="313606"/>
    <lineage>
        <taxon>Bacteria</taxon>
        <taxon>Pseudomonadati</taxon>
        <taxon>Bacteroidota</taxon>
        <taxon>Cytophagia</taxon>
        <taxon>Cytophagales</taxon>
        <taxon>Microscillaceae</taxon>
        <taxon>Microscilla</taxon>
    </lineage>
</organism>
<keyword evidence="2 7" id="KW-0489">Methyltransferase</keyword>
<dbReference type="RefSeq" id="WP_004155843.1">
    <property type="nucleotide sequence ID" value="NZ_AAWS01000009.1"/>
</dbReference>
<evidence type="ECO:0000256" key="2">
    <source>
        <dbReference type="ARBA" id="ARBA00022603"/>
    </source>
</evidence>
<dbReference type="PIRSF" id="PIRSF036758">
    <property type="entry name" value="Aden_M_ParB"/>
    <property type="match status" value="1"/>
</dbReference>
<dbReference type="InterPro" id="IPR002295">
    <property type="entry name" value="N4/N6-MTase_EcoPI_Mod-like"/>
</dbReference>
<sequence length="495" mass="56291">MAKEDQTPTPEALRSRILGLEMIDWKAMDFIQQDNFKVSTDEQYQKVVSSLVNNQFVAPFYVWRDEAGNHWCVDGKRRDTVLRRIEEEGGATVHDTDTGQNQFYEITIPTELPALIIEADSKEEAAKLVLLYSSGYGEVTQQGLAEFIEQYDLNFPQLKFEINLPEFSMPRFEQTFDTFGLGSNGSAGGEAPYAEEHEDFMPDEEAEVIVQKGDVYELNGKHRLICGDSLLAATFETLMNGTLARVLITDPPYNIPYSLFGGLGKVQHEDFSMAAGEMGDQEFVEFLATYMRHAVQHTVDGSIHYNFMDFRHAWHMCEAGGKVYGSREPKQVCVWNKSIQANGSFYRAKHEFCFIFKSGEAKHLSHLELKDRFRSNVWEYKSANDFSNEERKEFGRLGALENHPTPKPVRMIADALLDTTNEGDIALDCFLGSGTTLMAAERTRRICYGVEYEPGYMQGILTRFIHHCQTENKPFEITRNGELMTEEALAPLMPK</sequence>
<evidence type="ECO:0000256" key="1">
    <source>
        <dbReference type="ARBA" id="ARBA00011900"/>
    </source>
</evidence>
<dbReference type="AlphaFoldDB" id="A1ZIR3"/>
<dbReference type="GO" id="GO:0032259">
    <property type="term" value="P:methylation"/>
    <property type="evidence" value="ECO:0007669"/>
    <property type="project" value="UniProtKB-KW"/>
</dbReference>
<dbReference type="EC" id="2.1.1.72" evidence="1"/>
<dbReference type="eggNOG" id="COG0863">
    <property type="taxonomic scope" value="Bacteria"/>
</dbReference>
<dbReference type="Proteomes" id="UP000004095">
    <property type="component" value="Unassembled WGS sequence"/>
</dbReference>
<dbReference type="GO" id="GO:0008170">
    <property type="term" value="F:N-methyltransferase activity"/>
    <property type="evidence" value="ECO:0007669"/>
    <property type="project" value="InterPro"/>
</dbReference>
<keyword evidence="8" id="KW-1185">Reference proteome</keyword>
<dbReference type="InterPro" id="IPR015840">
    <property type="entry name" value="DNA_MeTrfase_ParB"/>
</dbReference>
<dbReference type="SUPFAM" id="SSF53335">
    <property type="entry name" value="S-adenosyl-L-methionine-dependent methyltransferases"/>
    <property type="match status" value="1"/>
</dbReference>
<name>A1ZIR3_MICM2</name>
<proteinExistence type="predicted"/>
<evidence type="ECO:0000313" key="8">
    <source>
        <dbReference type="Proteomes" id="UP000004095"/>
    </source>
</evidence>
<dbReference type="PRINTS" id="PR00506">
    <property type="entry name" value="D21N6MTFRASE"/>
</dbReference>
<evidence type="ECO:0000313" key="7">
    <source>
        <dbReference type="EMBL" id="EAY29931.1"/>
    </source>
</evidence>
<protein>
    <recommendedName>
        <fullName evidence="1">site-specific DNA-methyltransferase (adenine-specific)</fullName>
        <ecNumber evidence="1">2.1.1.72</ecNumber>
    </recommendedName>
</protein>